<keyword evidence="5" id="KW-1185">Reference proteome</keyword>
<dbReference type="Pfam" id="PF04421">
    <property type="entry name" value="Mss4"/>
    <property type="match status" value="1"/>
</dbReference>
<dbReference type="SUPFAM" id="SSF51316">
    <property type="entry name" value="Mss4-like"/>
    <property type="match status" value="1"/>
</dbReference>
<dbReference type="PROSITE" id="PS51796">
    <property type="entry name" value="MSS4"/>
    <property type="match status" value="1"/>
</dbReference>
<dbReference type="Gene3D" id="2.170.150.10">
    <property type="entry name" value="Metal Binding Protein, Guanine Nucleotide Exchange Factor, Chain A"/>
    <property type="match status" value="1"/>
</dbReference>
<keyword evidence="1" id="KW-0813">Transport</keyword>
<dbReference type="PANTHER" id="PTHR13276">
    <property type="entry name" value="GUANINE NUCLEOTIDE EXCHANGE FACTOR MSS4"/>
    <property type="match status" value="1"/>
</dbReference>
<dbReference type="GO" id="GO:0016020">
    <property type="term" value="C:membrane"/>
    <property type="evidence" value="ECO:0007669"/>
    <property type="project" value="TreeGrafter"/>
</dbReference>
<dbReference type="PANTHER" id="PTHR13276:SF0">
    <property type="entry name" value="GUANINE NUCLEOTIDE EXCHANGE FACTOR MSS4"/>
    <property type="match status" value="1"/>
</dbReference>
<evidence type="ECO:0000256" key="2">
    <source>
        <dbReference type="ARBA" id="ARBA00022658"/>
    </source>
</evidence>
<evidence type="ECO:0000256" key="1">
    <source>
        <dbReference type="ARBA" id="ARBA00022448"/>
    </source>
</evidence>
<evidence type="ECO:0000313" key="5">
    <source>
        <dbReference type="Proteomes" id="UP001168990"/>
    </source>
</evidence>
<dbReference type="GO" id="GO:0005085">
    <property type="term" value="F:guanyl-nucleotide exchange factor activity"/>
    <property type="evidence" value="ECO:0007669"/>
    <property type="project" value="UniProtKB-KW"/>
</dbReference>
<dbReference type="FunFam" id="2.170.150.10:FF:000005">
    <property type="entry name" value="Guanine nucleotide exchange factor MSS4"/>
    <property type="match status" value="1"/>
</dbReference>
<evidence type="ECO:0000313" key="4">
    <source>
        <dbReference type="EMBL" id="KAK0176482.1"/>
    </source>
</evidence>
<keyword evidence="3" id="KW-0653">Protein transport</keyword>
<reference evidence="4" key="1">
    <citation type="journal article" date="2023" name="bioRxiv">
        <title>Scaffold-level genome assemblies of two parasitoid biocontrol wasps reveal the parthenogenesis mechanism and an associated novel virus.</title>
        <authorList>
            <person name="Inwood S."/>
            <person name="Skelly J."/>
            <person name="Guhlin J."/>
            <person name="Harrop T."/>
            <person name="Goldson S."/>
            <person name="Dearden P."/>
        </authorList>
    </citation>
    <scope>NUCLEOTIDE SEQUENCE</scope>
    <source>
        <strain evidence="4">Irish</strain>
        <tissue evidence="4">Whole body</tissue>
    </source>
</reference>
<gene>
    <name evidence="4" type="ORF">PV328_000613</name>
</gene>
<protein>
    <recommendedName>
        <fullName evidence="6">Guanine nucleotide exchange factor MSS4</fullName>
    </recommendedName>
</protein>
<dbReference type="EMBL" id="JAQQBS010000001">
    <property type="protein sequence ID" value="KAK0176482.1"/>
    <property type="molecule type" value="Genomic_DNA"/>
</dbReference>
<organism evidence="4 5">
    <name type="scientific">Microctonus aethiopoides</name>
    <dbReference type="NCBI Taxonomy" id="144406"/>
    <lineage>
        <taxon>Eukaryota</taxon>
        <taxon>Metazoa</taxon>
        <taxon>Ecdysozoa</taxon>
        <taxon>Arthropoda</taxon>
        <taxon>Hexapoda</taxon>
        <taxon>Insecta</taxon>
        <taxon>Pterygota</taxon>
        <taxon>Neoptera</taxon>
        <taxon>Endopterygota</taxon>
        <taxon>Hymenoptera</taxon>
        <taxon>Apocrita</taxon>
        <taxon>Ichneumonoidea</taxon>
        <taxon>Braconidae</taxon>
        <taxon>Euphorinae</taxon>
        <taxon>Microctonus</taxon>
    </lineage>
</organism>
<dbReference type="InterPro" id="IPR011057">
    <property type="entry name" value="Mss4-like_sf"/>
</dbReference>
<reference evidence="4" key="2">
    <citation type="submission" date="2023-03" db="EMBL/GenBank/DDBJ databases">
        <authorList>
            <person name="Inwood S.N."/>
            <person name="Skelly J.G."/>
            <person name="Guhlin J."/>
            <person name="Harrop T.W.R."/>
            <person name="Goldson S.G."/>
            <person name="Dearden P.K."/>
        </authorList>
    </citation>
    <scope>NUCLEOTIDE SEQUENCE</scope>
    <source>
        <strain evidence="4">Irish</strain>
        <tissue evidence="4">Whole body</tissue>
    </source>
</reference>
<accession>A0AA39FV93</accession>
<evidence type="ECO:0008006" key="6">
    <source>
        <dbReference type="Google" id="ProtNLM"/>
    </source>
</evidence>
<proteinExistence type="predicted"/>
<dbReference type="GO" id="GO:0006892">
    <property type="term" value="P:post-Golgi vesicle-mediated transport"/>
    <property type="evidence" value="ECO:0007669"/>
    <property type="project" value="TreeGrafter"/>
</dbReference>
<dbReference type="InterPro" id="IPR007515">
    <property type="entry name" value="Mss4"/>
</dbReference>
<dbReference type="InterPro" id="IPR011323">
    <property type="entry name" value="Mss4/transl-control_tumour"/>
</dbReference>
<dbReference type="GO" id="GO:0005829">
    <property type="term" value="C:cytosol"/>
    <property type="evidence" value="ECO:0007669"/>
    <property type="project" value="TreeGrafter"/>
</dbReference>
<comment type="caution">
    <text evidence="4">The sequence shown here is derived from an EMBL/GenBank/DDBJ whole genome shotgun (WGS) entry which is preliminary data.</text>
</comment>
<name>A0AA39FV93_9HYME</name>
<keyword evidence="2" id="KW-0344">Guanine-nucleotide releasing factor</keyword>
<sequence>MMSAVIENDRETKCDANGKNNSRICCKFCPSVILNQGATTLVTHEFILPHMHPKNKDDDGQVDTINDYWLVEDMYTFENISVTKTVDNIKYLACADCEIGPVGYMDLDTKKSYVAISRVLYKDKT</sequence>
<dbReference type="Proteomes" id="UP001168990">
    <property type="component" value="Unassembled WGS sequence"/>
</dbReference>
<dbReference type="GO" id="GO:0008270">
    <property type="term" value="F:zinc ion binding"/>
    <property type="evidence" value="ECO:0007669"/>
    <property type="project" value="TreeGrafter"/>
</dbReference>
<dbReference type="GO" id="GO:0007264">
    <property type="term" value="P:small GTPase-mediated signal transduction"/>
    <property type="evidence" value="ECO:0007669"/>
    <property type="project" value="InterPro"/>
</dbReference>
<evidence type="ECO:0000256" key="3">
    <source>
        <dbReference type="ARBA" id="ARBA00022927"/>
    </source>
</evidence>
<dbReference type="AlphaFoldDB" id="A0AA39FV93"/>
<dbReference type="GO" id="GO:0015031">
    <property type="term" value="P:protein transport"/>
    <property type="evidence" value="ECO:0007669"/>
    <property type="project" value="UniProtKB-KW"/>
</dbReference>